<evidence type="ECO:0000313" key="2">
    <source>
        <dbReference type="Proteomes" id="UP000316093"/>
    </source>
</evidence>
<evidence type="ECO:0000313" key="1">
    <source>
        <dbReference type="EMBL" id="QDE40220.1"/>
    </source>
</evidence>
<organism evidence="1 2">
    <name type="scientific">Luteibacter pinisoli</name>
    <dbReference type="NCBI Taxonomy" id="2589080"/>
    <lineage>
        <taxon>Bacteria</taxon>
        <taxon>Pseudomonadati</taxon>
        <taxon>Pseudomonadota</taxon>
        <taxon>Gammaproteobacteria</taxon>
        <taxon>Lysobacterales</taxon>
        <taxon>Rhodanobacteraceae</taxon>
        <taxon>Luteibacter</taxon>
    </lineage>
</organism>
<name>A0A4Y5Z473_9GAMM</name>
<dbReference type="PROSITE" id="PS51257">
    <property type="entry name" value="PROKAR_LIPOPROTEIN"/>
    <property type="match status" value="1"/>
</dbReference>
<dbReference type="AlphaFoldDB" id="A0A4Y5Z473"/>
<sequence>MKKTSYALVVPALLLSVLVVSGCGAFRSTKQWEKAKQEAPLEIPPGLDTPSTSAALVIPDAGSGADNASGTAPAAAPVSDGFILGDAPDAAYKRIGEVLAVGDVGTVTAHDDDTHTFQIAATSGAPEQKRGFFKRMFGGGDKNADAAIEGGPQATQGGNKHPVVLTVNASGAGSEVRAQGGAGGVRRVIDALKARLGVK</sequence>
<gene>
    <name evidence="1" type="ORF">FIV34_13905</name>
</gene>
<proteinExistence type="predicted"/>
<dbReference type="KEGG" id="lpy:FIV34_13905"/>
<dbReference type="RefSeq" id="WP_139983727.1">
    <property type="nucleotide sequence ID" value="NZ_CP041046.1"/>
</dbReference>
<keyword evidence="2" id="KW-1185">Reference proteome</keyword>
<accession>A0A4Y5Z473</accession>
<dbReference type="Proteomes" id="UP000316093">
    <property type="component" value="Chromosome"/>
</dbReference>
<reference evidence="1 2" key="1">
    <citation type="submission" date="2019-06" db="EMBL/GenBank/DDBJ databases">
        <title>A complete genome sequence for Luteibacter pinisoli MAH-14.</title>
        <authorList>
            <person name="Baltrus D.A."/>
        </authorList>
    </citation>
    <scope>NUCLEOTIDE SEQUENCE [LARGE SCALE GENOMIC DNA]</scope>
    <source>
        <strain evidence="1 2">MAH-14</strain>
    </source>
</reference>
<dbReference type="OrthoDB" id="5966071at2"/>
<protein>
    <recommendedName>
        <fullName evidence="3">Outer membrane protein assembly factor BamC</fullName>
    </recommendedName>
</protein>
<dbReference type="EMBL" id="CP041046">
    <property type="protein sequence ID" value="QDE40220.1"/>
    <property type="molecule type" value="Genomic_DNA"/>
</dbReference>
<evidence type="ECO:0008006" key="3">
    <source>
        <dbReference type="Google" id="ProtNLM"/>
    </source>
</evidence>